<sequence length="302" mass="33440">MPESLVHSEQSALLQGQLEQPTYSSLTPHDQVPKDDDGEDGMNQQLKPAAPAFTFWKSKSYGWSLAGLILLLVIFTALEFALLKLNLPSVDPKDEDALKFPKNLQDLRRLNEILSVYMDQHFANVYVTFVITYIYLQSFSVPGSMWLSILGGTLFNFWLTLFTVSMCSAVGATLAYIISGSLGSKAVTTLIGDRIALWNEQLVRHKKHLFNYLIVLRIAPFPPNWTVNLGAPHLGVPLSTFFWGTFIGVAPPSFLHVQAGAAIDRLSSSDELVILTPLNIACLVGIAIAALVPVFVRRYYPL</sequence>
<dbReference type="PANTHER" id="PTHR43220">
    <property type="match status" value="1"/>
</dbReference>
<evidence type="ECO:0000256" key="2">
    <source>
        <dbReference type="ARBA" id="ARBA00022692"/>
    </source>
</evidence>
<dbReference type="OMA" id="DNRDCLF"/>
<dbReference type="Proteomes" id="UP000078561">
    <property type="component" value="Unassembled WGS sequence"/>
</dbReference>
<keyword evidence="4 7" id="KW-0472">Membrane</keyword>
<dbReference type="InterPro" id="IPR032816">
    <property type="entry name" value="VTT_dom"/>
</dbReference>
<feature type="transmembrane region" description="Helical" evidence="7">
    <location>
        <begin position="272"/>
        <end position="296"/>
    </location>
</feature>
<feature type="transmembrane region" description="Helical" evidence="7">
    <location>
        <begin position="156"/>
        <end position="178"/>
    </location>
</feature>
<organism evidence="9">
    <name type="scientific">Absidia glauca</name>
    <name type="common">Pin mould</name>
    <dbReference type="NCBI Taxonomy" id="4829"/>
    <lineage>
        <taxon>Eukaryota</taxon>
        <taxon>Fungi</taxon>
        <taxon>Fungi incertae sedis</taxon>
        <taxon>Mucoromycota</taxon>
        <taxon>Mucoromycotina</taxon>
        <taxon>Mucoromycetes</taxon>
        <taxon>Mucorales</taxon>
        <taxon>Cunninghamellaceae</taxon>
        <taxon>Absidia</taxon>
    </lineage>
</organism>
<dbReference type="EMBL" id="LT551876">
    <property type="protein sequence ID" value="SAL97611.1"/>
    <property type="molecule type" value="Genomic_DNA"/>
</dbReference>
<evidence type="ECO:0000256" key="3">
    <source>
        <dbReference type="ARBA" id="ARBA00022989"/>
    </source>
</evidence>
<evidence type="ECO:0000256" key="5">
    <source>
        <dbReference type="ARBA" id="ARBA00025797"/>
    </source>
</evidence>
<protein>
    <recommendedName>
        <fullName evidence="8">VTT domain-containing protein</fullName>
    </recommendedName>
</protein>
<reference evidence="9" key="1">
    <citation type="submission" date="2016-04" db="EMBL/GenBank/DDBJ databases">
        <authorList>
            <person name="Evans L.H."/>
            <person name="Alamgir A."/>
            <person name="Owens N."/>
            <person name="Weber N.D."/>
            <person name="Virtaneva K."/>
            <person name="Barbian K."/>
            <person name="Babar A."/>
            <person name="Rosenke K."/>
        </authorList>
    </citation>
    <scope>NUCLEOTIDE SEQUENCE [LARGE SCALE GENOMIC DNA]</scope>
    <source>
        <strain evidence="9">CBS 101.48</strain>
    </source>
</reference>
<dbReference type="GO" id="GO:0005789">
    <property type="term" value="C:endoplasmic reticulum membrane"/>
    <property type="evidence" value="ECO:0007669"/>
    <property type="project" value="TreeGrafter"/>
</dbReference>
<evidence type="ECO:0000259" key="8">
    <source>
        <dbReference type="Pfam" id="PF09335"/>
    </source>
</evidence>
<accession>A0A168LWE5</accession>
<feature type="transmembrane region" description="Helical" evidence="7">
    <location>
        <begin position="116"/>
        <end position="136"/>
    </location>
</feature>
<evidence type="ECO:0000256" key="4">
    <source>
        <dbReference type="ARBA" id="ARBA00023136"/>
    </source>
</evidence>
<comment type="similarity">
    <text evidence="5">Belongs to the TMEM41 family.</text>
</comment>
<dbReference type="GO" id="GO:0000045">
    <property type="term" value="P:autophagosome assembly"/>
    <property type="evidence" value="ECO:0007669"/>
    <property type="project" value="TreeGrafter"/>
</dbReference>
<keyword evidence="2 7" id="KW-0812">Transmembrane</keyword>
<keyword evidence="3 7" id="KW-1133">Transmembrane helix</keyword>
<evidence type="ECO:0000256" key="6">
    <source>
        <dbReference type="SAM" id="MobiDB-lite"/>
    </source>
</evidence>
<feature type="compositionally biased region" description="Polar residues" evidence="6">
    <location>
        <begin position="17"/>
        <end position="28"/>
    </location>
</feature>
<evidence type="ECO:0000256" key="7">
    <source>
        <dbReference type="SAM" id="Phobius"/>
    </source>
</evidence>
<dbReference type="STRING" id="4829.A0A168LWE5"/>
<dbReference type="PANTHER" id="PTHR43220:SF18">
    <property type="entry name" value="TRANSMEMBRANE PROTEIN 41B"/>
    <property type="match status" value="1"/>
</dbReference>
<dbReference type="OrthoDB" id="3364966at2759"/>
<feature type="domain" description="VTT" evidence="8">
    <location>
        <begin position="142"/>
        <end position="261"/>
    </location>
</feature>
<dbReference type="InterPro" id="IPR045014">
    <property type="entry name" value="TM41A/B"/>
</dbReference>
<keyword evidence="10" id="KW-1185">Reference proteome</keyword>
<name>A0A168LWE5_ABSGL</name>
<dbReference type="AlphaFoldDB" id="A0A168LWE5"/>
<comment type="subcellular location">
    <subcellularLocation>
        <location evidence="1">Membrane</location>
        <topology evidence="1">Multi-pass membrane protein</topology>
    </subcellularLocation>
</comment>
<feature type="region of interest" description="Disordered" evidence="6">
    <location>
        <begin position="17"/>
        <end position="43"/>
    </location>
</feature>
<evidence type="ECO:0000256" key="1">
    <source>
        <dbReference type="ARBA" id="ARBA00004141"/>
    </source>
</evidence>
<gene>
    <name evidence="9" type="primary">ABSGL_03116.1 scaffold 4229</name>
</gene>
<feature type="transmembrane region" description="Helical" evidence="7">
    <location>
        <begin position="61"/>
        <end position="83"/>
    </location>
</feature>
<dbReference type="Pfam" id="PF09335">
    <property type="entry name" value="VTT_dom"/>
    <property type="match status" value="1"/>
</dbReference>
<evidence type="ECO:0000313" key="10">
    <source>
        <dbReference type="Proteomes" id="UP000078561"/>
    </source>
</evidence>
<evidence type="ECO:0000313" key="9">
    <source>
        <dbReference type="EMBL" id="SAL97611.1"/>
    </source>
</evidence>
<dbReference type="InParanoid" id="A0A168LWE5"/>
<proteinExistence type="inferred from homology"/>